<sequence>MSIIPSLLNPLHMQLQNHLVSMKWYFDKAGSRRFRWIRLEKQEEGTISVRIAALVEAADGTETWQDFIIKTPFWGGNDLVNDEYELLKVIKGPHIIRRFCLAGNPLDEDLTIEDTHFPGSYIVLECLENGSLSEFIRRAKVAGVPHLSNRLLWLMFRCLVSMCVEMEYPEPMVSVTGQDSQQLNNVWDRIPTGFRHPDLSTNNILMGGYEPGSADHQACPVLKLTSFGRKPLDQQMSEASKTNAPKQNLFCVAIIMQYLIILNDNVTQRKGYFGNPHEASKETEAGWLIPALDDGSTWSFIWLDTELRHLVMHCAATDKDDRPDLRSVWLRIEEIMARQEASGIADSDRQVRLFFQRLAFTL</sequence>
<dbReference type="EMBL" id="MU394345">
    <property type="protein sequence ID" value="KAI6083905.1"/>
    <property type="molecule type" value="Genomic_DNA"/>
</dbReference>
<reference evidence="1 2" key="1">
    <citation type="journal article" date="2022" name="New Phytol.">
        <title>Ecological generalism drives hyperdiversity of secondary metabolite gene clusters in xylarialean endophytes.</title>
        <authorList>
            <person name="Franco M.E.E."/>
            <person name="Wisecaver J.H."/>
            <person name="Arnold A.E."/>
            <person name="Ju Y.M."/>
            <person name="Slot J.C."/>
            <person name="Ahrendt S."/>
            <person name="Moore L.P."/>
            <person name="Eastman K.E."/>
            <person name="Scott K."/>
            <person name="Konkel Z."/>
            <person name="Mondo S.J."/>
            <person name="Kuo A."/>
            <person name="Hayes R.D."/>
            <person name="Haridas S."/>
            <person name="Andreopoulos B."/>
            <person name="Riley R."/>
            <person name="LaButti K."/>
            <person name="Pangilinan J."/>
            <person name="Lipzen A."/>
            <person name="Amirebrahimi M."/>
            <person name="Yan J."/>
            <person name="Adam C."/>
            <person name="Keymanesh K."/>
            <person name="Ng V."/>
            <person name="Louie K."/>
            <person name="Northen T."/>
            <person name="Drula E."/>
            <person name="Henrissat B."/>
            <person name="Hsieh H.M."/>
            <person name="Youens-Clark K."/>
            <person name="Lutzoni F."/>
            <person name="Miadlikowska J."/>
            <person name="Eastwood D.C."/>
            <person name="Hamelin R.C."/>
            <person name="Grigoriev I.V."/>
            <person name="U'Ren J.M."/>
        </authorList>
    </citation>
    <scope>NUCLEOTIDE SEQUENCE [LARGE SCALE GENOMIC DNA]</scope>
    <source>
        <strain evidence="1 2">ER1909</strain>
    </source>
</reference>
<accession>A0ACC0CUV5</accession>
<proteinExistence type="predicted"/>
<keyword evidence="2" id="KW-1185">Reference proteome</keyword>
<evidence type="ECO:0000313" key="2">
    <source>
        <dbReference type="Proteomes" id="UP001497680"/>
    </source>
</evidence>
<dbReference type="Proteomes" id="UP001497680">
    <property type="component" value="Unassembled WGS sequence"/>
</dbReference>
<organism evidence="1 2">
    <name type="scientific">Hypoxylon rubiginosum</name>
    <dbReference type="NCBI Taxonomy" id="110542"/>
    <lineage>
        <taxon>Eukaryota</taxon>
        <taxon>Fungi</taxon>
        <taxon>Dikarya</taxon>
        <taxon>Ascomycota</taxon>
        <taxon>Pezizomycotina</taxon>
        <taxon>Sordariomycetes</taxon>
        <taxon>Xylariomycetidae</taxon>
        <taxon>Xylariales</taxon>
        <taxon>Hypoxylaceae</taxon>
        <taxon>Hypoxylon</taxon>
    </lineage>
</organism>
<name>A0ACC0CUV5_9PEZI</name>
<protein>
    <submittedName>
        <fullName evidence="1">Uncharacterized protein</fullName>
    </submittedName>
</protein>
<gene>
    <name evidence="1" type="ORF">F4821DRAFT_280530</name>
</gene>
<evidence type="ECO:0000313" key="1">
    <source>
        <dbReference type="EMBL" id="KAI6083905.1"/>
    </source>
</evidence>
<comment type="caution">
    <text evidence="1">The sequence shown here is derived from an EMBL/GenBank/DDBJ whole genome shotgun (WGS) entry which is preliminary data.</text>
</comment>